<reference evidence="3" key="1">
    <citation type="submission" date="2016-06" db="EMBL/GenBank/DDBJ databases">
        <authorList>
            <person name="Varghese N."/>
            <person name="Submissions Spin"/>
        </authorList>
    </citation>
    <scope>NUCLEOTIDE SEQUENCE [LARGE SCALE GENOMIC DNA]</scope>
    <source>
        <strain evidence="3">DSM 45431</strain>
    </source>
</reference>
<dbReference type="Gene3D" id="3.40.630.30">
    <property type="match status" value="1"/>
</dbReference>
<evidence type="ECO:0000313" key="3">
    <source>
        <dbReference type="Proteomes" id="UP000199413"/>
    </source>
</evidence>
<proteinExistence type="predicted"/>
<evidence type="ECO:0000259" key="1">
    <source>
        <dbReference type="Pfam" id="PF00583"/>
    </source>
</evidence>
<dbReference type="InterPro" id="IPR000182">
    <property type="entry name" value="GNAT_dom"/>
</dbReference>
<organism evidence="2 3">
    <name type="scientific">Micromonospora rhizosphaerae</name>
    <dbReference type="NCBI Taxonomy" id="568872"/>
    <lineage>
        <taxon>Bacteria</taxon>
        <taxon>Bacillati</taxon>
        <taxon>Actinomycetota</taxon>
        <taxon>Actinomycetes</taxon>
        <taxon>Micromonosporales</taxon>
        <taxon>Micromonosporaceae</taxon>
        <taxon>Micromonospora</taxon>
    </lineage>
</organism>
<accession>A0A1C6SRG2</accession>
<dbReference type="Pfam" id="PF00583">
    <property type="entry name" value="Acetyltransf_1"/>
    <property type="match status" value="1"/>
</dbReference>
<keyword evidence="2" id="KW-0808">Transferase</keyword>
<name>A0A1C6SRG2_9ACTN</name>
<dbReference type="SUPFAM" id="SSF55729">
    <property type="entry name" value="Acyl-CoA N-acyltransferases (Nat)"/>
    <property type="match status" value="1"/>
</dbReference>
<evidence type="ECO:0000313" key="2">
    <source>
        <dbReference type="EMBL" id="SCL32118.1"/>
    </source>
</evidence>
<gene>
    <name evidence="2" type="ORF">GA0070624_4402</name>
</gene>
<dbReference type="AlphaFoldDB" id="A0A1C6SRG2"/>
<dbReference type="GO" id="GO:0016747">
    <property type="term" value="F:acyltransferase activity, transferring groups other than amino-acyl groups"/>
    <property type="evidence" value="ECO:0007669"/>
    <property type="project" value="InterPro"/>
</dbReference>
<dbReference type="EMBL" id="FMHV01000002">
    <property type="protein sequence ID" value="SCL32118.1"/>
    <property type="molecule type" value="Genomic_DNA"/>
</dbReference>
<feature type="domain" description="N-acetyltransferase" evidence="1">
    <location>
        <begin position="129"/>
        <end position="167"/>
    </location>
</feature>
<protein>
    <submittedName>
        <fullName evidence="2">Acetyltransferase (GNAT) family protein</fullName>
    </submittedName>
</protein>
<dbReference type="InterPro" id="IPR016181">
    <property type="entry name" value="Acyl_CoA_acyltransferase"/>
</dbReference>
<dbReference type="Proteomes" id="UP000199413">
    <property type="component" value="Unassembled WGS sequence"/>
</dbReference>
<keyword evidence="3" id="KW-1185">Reference proteome</keyword>
<sequence>MPPITADRLLRGWPGPAGTCIRLAAPGDAAEVRDLLALAELSLDQELEKTIEAGTVATTILTGLRAGTSQMLRPLAEAAAVGRPQDAMIGLVTVLVAESPSGQLHGALQAVPPGNVLSEAAAAGVPLPLALVASTKVAKIRGLAVAPTARGLGIGDVLLRRAVRLYHQLDWLLLYGQFPAESGLDSYYGRRGFTVLPPGTGIDLAPLNLPVDIHHEPGEQLFVRWRSTAIR</sequence>